<sequence length="43" mass="5003">MSSYPQPEIDFVRFYCLESVGLIHESTLPRQQLILSDFTVRGE</sequence>
<protein>
    <submittedName>
        <fullName evidence="1">Uncharacterized protein</fullName>
    </submittedName>
</protein>
<reference evidence="1 2" key="1">
    <citation type="journal article" date="2015" name="Genome Announc.">
        <title>Complete Genome Sequence of Microcystis aeruginosa NIES-2549, a Bloom-Forming Cyanobacterium from Lake Kasumigaura, Japan.</title>
        <authorList>
            <person name="Yamaguchi H."/>
            <person name="Suzuki S."/>
            <person name="Tanabe Y."/>
            <person name="Osana Y."/>
            <person name="Shimura Y."/>
            <person name="Ishida K."/>
            <person name="Kawachi M."/>
        </authorList>
    </citation>
    <scope>NUCLEOTIDE SEQUENCE [LARGE SCALE GENOMIC DNA]</scope>
    <source>
        <strain evidence="1 2">NIES-2549</strain>
    </source>
</reference>
<organism evidence="1 2">
    <name type="scientific">Microcystis aeruginosa NIES-2549</name>
    <dbReference type="NCBI Taxonomy" id="1641812"/>
    <lineage>
        <taxon>Bacteria</taxon>
        <taxon>Bacillati</taxon>
        <taxon>Cyanobacteriota</taxon>
        <taxon>Cyanophyceae</taxon>
        <taxon>Oscillatoriophycideae</taxon>
        <taxon>Chroococcales</taxon>
        <taxon>Microcystaceae</taxon>
        <taxon>Microcystis</taxon>
    </lineage>
</organism>
<dbReference type="AlphaFoldDB" id="A0A0F6RMJ1"/>
<dbReference type="EMBL" id="CP011304">
    <property type="protein sequence ID" value="AKE65620.1"/>
    <property type="molecule type" value="Genomic_DNA"/>
</dbReference>
<evidence type="ECO:0000313" key="1">
    <source>
        <dbReference type="EMBL" id="AKE65620.1"/>
    </source>
</evidence>
<dbReference type="Proteomes" id="UP000034103">
    <property type="component" value="Chromosome"/>
</dbReference>
<evidence type="ECO:0000313" key="2">
    <source>
        <dbReference type="Proteomes" id="UP000034103"/>
    </source>
</evidence>
<proteinExistence type="predicted"/>
<name>A0A0F6RMJ1_MICAE</name>
<accession>A0A0F6RMJ1</accession>
<gene>
    <name evidence="1" type="ORF">MYAER_3282</name>
</gene>
<dbReference type="HOGENOM" id="CLU_3235993_0_0_3"/>